<evidence type="ECO:0000259" key="4">
    <source>
        <dbReference type="Pfam" id="PF01872"/>
    </source>
</evidence>
<reference evidence="5" key="2">
    <citation type="journal article" date="2021" name="PeerJ">
        <title>Extensive microbial diversity within the chicken gut microbiome revealed by metagenomics and culture.</title>
        <authorList>
            <person name="Gilroy R."/>
            <person name="Ravi A."/>
            <person name="Getino M."/>
            <person name="Pursley I."/>
            <person name="Horton D.L."/>
            <person name="Alikhan N.F."/>
            <person name="Baker D."/>
            <person name="Gharbi K."/>
            <person name="Hall N."/>
            <person name="Watson M."/>
            <person name="Adriaenssens E.M."/>
            <person name="Foster-Nyarko E."/>
            <person name="Jarju S."/>
            <person name="Secka A."/>
            <person name="Antonio M."/>
            <person name="Oren A."/>
            <person name="Chaudhuri R.R."/>
            <person name="La Ragione R."/>
            <person name="Hildebrand F."/>
            <person name="Pallen M.J."/>
        </authorList>
    </citation>
    <scope>NUCLEOTIDE SEQUENCE</scope>
    <source>
        <strain evidence="5">21143</strain>
    </source>
</reference>
<name>A0A9D1GD39_9BACT</name>
<reference evidence="5" key="1">
    <citation type="submission" date="2020-10" db="EMBL/GenBank/DDBJ databases">
        <authorList>
            <person name="Gilroy R."/>
        </authorList>
    </citation>
    <scope>NUCLEOTIDE SEQUENCE</scope>
    <source>
        <strain evidence="5">21143</strain>
    </source>
</reference>
<evidence type="ECO:0000256" key="1">
    <source>
        <dbReference type="ARBA" id="ARBA00005104"/>
    </source>
</evidence>
<dbReference type="PANTHER" id="PTHR38011">
    <property type="entry name" value="DIHYDROFOLATE REDUCTASE FAMILY PROTEIN (AFU_ORTHOLOGUE AFUA_8G06820)"/>
    <property type="match status" value="1"/>
</dbReference>
<evidence type="ECO:0000256" key="2">
    <source>
        <dbReference type="ARBA" id="ARBA00022857"/>
    </source>
</evidence>
<dbReference type="EMBL" id="DVKT01000013">
    <property type="protein sequence ID" value="HIT38805.1"/>
    <property type="molecule type" value="Genomic_DNA"/>
</dbReference>
<proteinExistence type="predicted"/>
<sequence length="224" mass="25224">MKPYIICHMMSSVDGRIDCDMTEKIGGDEYYEVLKRLDCSSELSGRVTMQKHFAMPELFMLADAEPVGRESFYEAESSRGYSIAVDSKGRLRWPDNRYDEKPLLVFTSEQAPKEYFEALHRQNISWIAAGKEHVDLSRAVEILNEQFGVDRLAVVGGGNINGAFLREGLIDEVSIVVGAGIDGRRDMTAVFDGIDDPSFPTTILRLIGVERVGENSVWLRYAFR</sequence>
<organism evidence="5 6">
    <name type="scientific">Candidatus Caccoplasma intestinavium</name>
    <dbReference type="NCBI Taxonomy" id="2840716"/>
    <lineage>
        <taxon>Bacteria</taxon>
        <taxon>Pseudomonadati</taxon>
        <taxon>Bacteroidota</taxon>
        <taxon>Bacteroidia</taxon>
        <taxon>Bacteroidales</taxon>
        <taxon>Bacteroidaceae</taxon>
        <taxon>Bacteroidaceae incertae sedis</taxon>
        <taxon>Candidatus Caccoplasma</taxon>
    </lineage>
</organism>
<dbReference type="Proteomes" id="UP000886722">
    <property type="component" value="Unassembled WGS sequence"/>
</dbReference>
<dbReference type="Gene3D" id="3.40.430.10">
    <property type="entry name" value="Dihydrofolate Reductase, subunit A"/>
    <property type="match status" value="1"/>
</dbReference>
<dbReference type="PANTHER" id="PTHR38011:SF7">
    <property type="entry name" value="2,5-DIAMINO-6-RIBOSYLAMINO-4(3H)-PYRIMIDINONE 5'-PHOSPHATE REDUCTASE"/>
    <property type="match status" value="1"/>
</dbReference>
<keyword evidence="3" id="KW-0560">Oxidoreductase</keyword>
<keyword evidence="2" id="KW-0521">NADP</keyword>
<protein>
    <submittedName>
        <fullName evidence="5">Dihydrofolate reductase family protein</fullName>
    </submittedName>
</protein>
<gene>
    <name evidence="5" type="ORF">IAD06_02010</name>
</gene>
<evidence type="ECO:0000313" key="5">
    <source>
        <dbReference type="EMBL" id="HIT38805.1"/>
    </source>
</evidence>
<accession>A0A9D1GD39</accession>
<evidence type="ECO:0000256" key="3">
    <source>
        <dbReference type="ARBA" id="ARBA00023002"/>
    </source>
</evidence>
<dbReference type="InterPro" id="IPR024072">
    <property type="entry name" value="DHFR-like_dom_sf"/>
</dbReference>
<dbReference type="GO" id="GO:0008703">
    <property type="term" value="F:5-amino-6-(5-phosphoribosylamino)uracil reductase activity"/>
    <property type="evidence" value="ECO:0007669"/>
    <property type="project" value="InterPro"/>
</dbReference>
<comment type="caution">
    <text evidence="5">The sequence shown here is derived from an EMBL/GenBank/DDBJ whole genome shotgun (WGS) entry which is preliminary data.</text>
</comment>
<evidence type="ECO:0000313" key="6">
    <source>
        <dbReference type="Proteomes" id="UP000886722"/>
    </source>
</evidence>
<dbReference type="InterPro" id="IPR050765">
    <property type="entry name" value="Riboflavin_Biosynth_HTPR"/>
</dbReference>
<dbReference type="InterPro" id="IPR002734">
    <property type="entry name" value="RibDG_C"/>
</dbReference>
<dbReference type="SUPFAM" id="SSF53597">
    <property type="entry name" value="Dihydrofolate reductase-like"/>
    <property type="match status" value="1"/>
</dbReference>
<feature type="domain" description="Bacterial bifunctional deaminase-reductase C-terminal" evidence="4">
    <location>
        <begin position="3"/>
        <end position="215"/>
    </location>
</feature>
<dbReference type="GO" id="GO:0009231">
    <property type="term" value="P:riboflavin biosynthetic process"/>
    <property type="evidence" value="ECO:0007669"/>
    <property type="project" value="InterPro"/>
</dbReference>
<dbReference type="Pfam" id="PF01872">
    <property type="entry name" value="RibD_C"/>
    <property type="match status" value="1"/>
</dbReference>
<dbReference type="AlphaFoldDB" id="A0A9D1GD39"/>
<comment type="pathway">
    <text evidence="1">Cofactor biosynthesis; riboflavin biosynthesis.</text>
</comment>